<dbReference type="SUPFAM" id="SSF56529">
    <property type="entry name" value="FAH"/>
    <property type="match status" value="1"/>
</dbReference>
<keyword evidence="1" id="KW-0456">Lyase</keyword>
<feature type="domain" description="Fumarylacetoacetase-like C-terminal" evidence="2">
    <location>
        <begin position="92"/>
        <end position="257"/>
    </location>
</feature>
<dbReference type="InterPro" id="IPR011234">
    <property type="entry name" value="Fumarylacetoacetase-like_C"/>
</dbReference>
<dbReference type="PANTHER" id="PTHR30143:SF0">
    <property type="entry name" value="2-KETO-4-PENTENOATE HYDRATASE"/>
    <property type="match status" value="1"/>
</dbReference>
<protein>
    <submittedName>
        <fullName evidence="3">2-keto-4-pentenoate hydratase</fullName>
    </submittedName>
</protein>
<evidence type="ECO:0000313" key="4">
    <source>
        <dbReference type="Proteomes" id="UP001597478"/>
    </source>
</evidence>
<dbReference type="Proteomes" id="UP001597478">
    <property type="component" value="Unassembled WGS sequence"/>
</dbReference>
<accession>A0ABW5W9T8</accession>
<proteinExistence type="predicted"/>
<evidence type="ECO:0000256" key="1">
    <source>
        <dbReference type="ARBA" id="ARBA00023239"/>
    </source>
</evidence>
<sequence length="263" mass="27511">MDANAVSEVAGRLLQAYETGKPIPPIIDDHPAATVTDAYHIQQEQVRAWTAQGEIVKGHKVGLSSAAMQEQMGVDQPDYGHLLSGMFHLEHQPIPMARFLQPRIEPEVAFVLGRQLTGPGVTVADAARAVEFVLPALEIVDSRIQDWTISIVDTIADNASSGGVVLGSKPTPLSAVDLRLTGCTLHKSGELVATGAGGAVLGSPLNALVWLANTLGPLGIGLEPGHVVLPGSMTRAFPVLPGETVVATMAELGTVTAVFDTPE</sequence>
<dbReference type="RefSeq" id="WP_377384671.1">
    <property type="nucleotide sequence ID" value="NZ_JBHSAN010000004.1"/>
</dbReference>
<dbReference type="InterPro" id="IPR050772">
    <property type="entry name" value="Hydratase-Decarb/MhpD_sf"/>
</dbReference>
<dbReference type="PANTHER" id="PTHR30143">
    <property type="entry name" value="ACID HYDRATASE"/>
    <property type="match status" value="1"/>
</dbReference>
<dbReference type="Gene3D" id="3.90.850.10">
    <property type="entry name" value="Fumarylacetoacetase-like, C-terminal domain"/>
    <property type="match status" value="1"/>
</dbReference>
<reference evidence="4" key="1">
    <citation type="journal article" date="2019" name="Int. J. Syst. Evol. Microbiol.">
        <title>The Global Catalogue of Microorganisms (GCM) 10K type strain sequencing project: providing services to taxonomists for standard genome sequencing and annotation.</title>
        <authorList>
            <consortium name="The Broad Institute Genomics Platform"/>
            <consortium name="The Broad Institute Genome Sequencing Center for Infectious Disease"/>
            <person name="Wu L."/>
            <person name="Ma J."/>
        </authorList>
    </citation>
    <scope>NUCLEOTIDE SEQUENCE [LARGE SCALE GENOMIC DNA]</scope>
    <source>
        <strain evidence="4">IBRC-M 10906</strain>
    </source>
</reference>
<keyword evidence="4" id="KW-1185">Reference proteome</keyword>
<dbReference type="Pfam" id="PF01557">
    <property type="entry name" value="FAA_hydrolase"/>
    <property type="match status" value="1"/>
</dbReference>
<evidence type="ECO:0000313" key="3">
    <source>
        <dbReference type="EMBL" id="MFD2799882.1"/>
    </source>
</evidence>
<dbReference type="InterPro" id="IPR036663">
    <property type="entry name" value="Fumarylacetoacetase_C_sf"/>
</dbReference>
<dbReference type="EMBL" id="JBHUOF010000013">
    <property type="protein sequence ID" value="MFD2799882.1"/>
    <property type="molecule type" value="Genomic_DNA"/>
</dbReference>
<comment type="caution">
    <text evidence="3">The sequence shown here is derived from an EMBL/GenBank/DDBJ whole genome shotgun (WGS) entry which is preliminary data.</text>
</comment>
<organism evidence="3 4">
    <name type="scientific">Prauserella oleivorans</name>
    <dbReference type="NCBI Taxonomy" id="1478153"/>
    <lineage>
        <taxon>Bacteria</taxon>
        <taxon>Bacillati</taxon>
        <taxon>Actinomycetota</taxon>
        <taxon>Actinomycetes</taxon>
        <taxon>Pseudonocardiales</taxon>
        <taxon>Pseudonocardiaceae</taxon>
        <taxon>Prauserella</taxon>
    </lineage>
</organism>
<evidence type="ECO:0000259" key="2">
    <source>
        <dbReference type="Pfam" id="PF01557"/>
    </source>
</evidence>
<name>A0ABW5W9T8_9PSEU</name>
<gene>
    <name evidence="3" type="ORF">ACFS2C_10805</name>
</gene>